<dbReference type="Pfam" id="PF13180">
    <property type="entry name" value="PDZ_2"/>
    <property type="match status" value="1"/>
</dbReference>
<dbReference type="Proteomes" id="UP000541810">
    <property type="component" value="Unassembled WGS sequence"/>
</dbReference>
<keyword evidence="4" id="KW-0720">Serine protease</keyword>
<dbReference type="PRINTS" id="PR00834">
    <property type="entry name" value="PROTEASES2C"/>
</dbReference>
<evidence type="ECO:0000256" key="3">
    <source>
        <dbReference type="ARBA" id="ARBA00022801"/>
    </source>
</evidence>
<dbReference type="EMBL" id="JACHGY010000001">
    <property type="protein sequence ID" value="MBB6428870.1"/>
    <property type="molecule type" value="Genomic_DNA"/>
</dbReference>
<dbReference type="PANTHER" id="PTHR43343:SF3">
    <property type="entry name" value="PROTEASE DO-LIKE 8, CHLOROPLASTIC"/>
    <property type="match status" value="1"/>
</dbReference>
<reference evidence="6 7" key="1">
    <citation type="submission" date="2020-08" db="EMBL/GenBank/DDBJ databases">
        <title>Genomic Encyclopedia of Type Strains, Phase IV (KMG-IV): sequencing the most valuable type-strain genomes for metagenomic binning, comparative biology and taxonomic classification.</title>
        <authorList>
            <person name="Goeker M."/>
        </authorList>
    </citation>
    <scope>NUCLEOTIDE SEQUENCE [LARGE SCALE GENOMIC DNA]</scope>
    <source>
        <strain evidence="6 7">DSM 103725</strain>
    </source>
</reference>
<proteinExistence type="inferred from homology"/>
<dbReference type="GO" id="GO:0006508">
    <property type="term" value="P:proteolysis"/>
    <property type="evidence" value="ECO:0007669"/>
    <property type="project" value="UniProtKB-KW"/>
</dbReference>
<dbReference type="InterPro" id="IPR009003">
    <property type="entry name" value="Peptidase_S1_PA"/>
</dbReference>
<dbReference type="InterPro" id="IPR001940">
    <property type="entry name" value="Peptidase_S1C"/>
</dbReference>
<dbReference type="SMART" id="SM00228">
    <property type="entry name" value="PDZ"/>
    <property type="match status" value="1"/>
</dbReference>
<dbReference type="SUPFAM" id="SSF50494">
    <property type="entry name" value="Trypsin-like serine proteases"/>
    <property type="match status" value="1"/>
</dbReference>
<sequence length="378" mass="40079">MRDWTRSMGLAVAVGAIGALAFQGFWQGNGGTSAVAQSAETAPAIQPEPRPLPEGLLPDELHTVQLFETASPSIVNVDITQRRVDPWSRRSVEVPAGSGSGFLWDDQGHVVTNFHVIRQASGATVTLDNQTQLEAELVGVSPDHDLAVLRIKSEDGMPLRALPIGASGKLRVGQRVYAIGNPFGLDHTLTTGVVSALDREIQSLTGRMLDHVVQTDAAINPGNSGGPLLDSAGRVIGVNTMIFSPSGASAGVGFAIPIDTVKRVVPELIEHGEYTRPILGVRIDDRVAAPLLAELGVRGVLVLGVDPNSAAGKAGLRPTLRDQAGEITFGDVLLAIDGQRLEDTDDLLNVMERLTDPGMIKLKVYREGEEVEIEVALD</sequence>
<evidence type="ECO:0000259" key="5">
    <source>
        <dbReference type="PROSITE" id="PS50106"/>
    </source>
</evidence>
<dbReference type="InterPro" id="IPR043504">
    <property type="entry name" value="Peptidase_S1_PA_chymotrypsin"/>
</dbReference>
<dbReference type="InterPro" id="IPR001478">
    <property type="entry name" value="PDZ"/>
</dbReference>
<evidence type="ECO:0000313" key="6">
    <source>
        <dbReference type="EMBL" id="MBB6428870.1"/>
    </source>
</evidence>
<evidence type="ECO:0000256" key="4">
    <source>
        <dbReference type="ARBA" id="ARBA00022825"/>
    </source>
</evidence>
<feature type="domain" description="PDZ" evidence="5">
    <location>
        <begin position="268"/>
        <end position="343"/>
    </location>
</feature>
<keyword evidence="7" id="KW-1185">Reference proteome</keyword>
<gene>
    <name evidence="6" type="ORF">HNQ40_000676</name>
</gene>
<dbReference type="GO" id="GO:0004252">
    <property type="term" value="F:serine-type endopeptidase activity"/>
    <property type="evidence" value="ECO:0007669"/>
    <property type="project" value="InterPro"/>
</dbReference>
<dbReference type="InterPro" id="IPR051201">
    <property type="entry name" value="Chloro_Bact_Ser_Proteases"/>
</dbReference>
<dbReference type="FunFam" id="2.40.10.10:FF:000001">
    <property type="entry name" value="Periplasmic serine protease DegS"/>
    <property type="match status" value="1"/>
</dbReference>
<protein>
    <submittedName>
        <fullName evidence="6">S1-C subfamily serine protease</fullName>
    </submittedName>
</protein>
<dbReference type="Pfam" id="PF13365">
    <property type="entry name" value="Trypsin_2"/>
    <property type="match status" value="1"/>
</dbReference>
<dbReference type="PROSITE" id="PS50106">
    <property type="entry name" value="PDZ"/>
    <property type="match status" value="1"/>
</dbReference>
<evidence type="ECO:0000256" key="1">
    <source>
        <dbReference type="ARBA" id="ARBA00010541"/>
    </source>
</evidence>
<dbReference type="Gene3D" id="2.30.42.10">
    <property type="match status" value="1"/>
</dbReference>
<evidence type="ECO:0000313" key="7">
    <source>
        <dbReference type="Proteomes" id="UP000541810"/>
    </source>
</evidence>
<organism evidence="6 7">
    <name type="scientific">Algisphaera agarilytica</name>
    <dbReference type="NCBI Taxonomy" id="1385975"/>
    <lineage>
        <taxon>Bacteria</taxon>
        <taxon>Pseudomonadati</taxon>
        <taxon>Planctomycetota</taxon>
        <taxon>Phycisphaerae</taxon>
        <taxon>Phycisphaerales</taxon>
        <taxon>Phycisphaeraceae</taxon>
        <taxon>Algisphaera</taxon>
    </lineage>
</organism>
<dbReference type="RefSeq" id="WP_184676398.1">
    <property type="nucleotide sequence ID" value="NZ_JACHGY010000001.1"/>
</dbReference>
<evidence type="ECO:0000256" key="2">
    <source>
        <dbReference type="ARBA" id="ARBA00022670"/>
    </source>
</evidence>
<comment type="similarity">
    <text evidence="1">Belongs to the peptidase S1C family.</text>
</comment>
<comment type="caution">
    <text evidence="6">The sequence shown here is derived from an EMBL/GenBank/DDBJ whole genome shotgun (WGS) entry which is preliminary data.</text>
</comment>
<name>A0A7X0H424_9BACT</name>
<accession>A0A7X0H424</accession>
<dbReference type="InterPro" id="IPR036034">
    <property type="entry name" value="PDZ_sf"/>
</dbReference>
<keyword evidence="2 6" id="KW-0645">Protease</keyword>
<dbReference type="PANTHER" id="PTHR43343">
    <property type="entry name" value="PEPTIDASE S12"/>
    <property type="match status" value="1"/>
</dbReference>
<dbReference type="AlphaFoldDB" id="A0A7X0H424"/>
<keyword evidence="3" id="KW-0378">Hydrolase</keyword>
<dbReference type="SUPFAM" id="SSF50156">
    <property type="entry name" value="PDZ domain-like"/>
    <property type="match status" value="1"/>
</dbReference>
<dbReference type="Gene3D" id="2.40.10.10">
    <property type="entry name" value="Trypsin-like serine proteases"/>
    <property type="match status" value="2"/>
</dbReference>